<reference evidence="5 6" key="1">
    <citation type="submission" date="2019-07" db="EMBL/GenBank/DDBJ databases">
        <authorList>
            <person name="Duangmal K."/>
            <person name="Teo W.F.A."/>
        </authorList>
    </citation>
    <scope>NUCLEOTIDE SEQUENCE [LARGE SCALE GENOMIC DNA]</scope>
    <source>
        <strain evidence="5 6">TBRC 6029</strain>
    </source>
</reference>
<dbReference type="GO" id="GO:0003700">
    <property type="term" value="F:DNA-binding transcription factor activity"/>
    <property type="evidence" value="ECO:0007669"/>
    <property type="project" value="InterPro"/>
</dbReference>
<evidence type="ECO:0000256" key="1">
    <source>
        <dbReference type="ARBA" id="ARBA00023015"/>
    </source>
</evidence>
<dbReference type="AlphaFoldDB" id="A0A558CAC7"/>
<dbReference type="InterPro" id="IPR052158">
    <property type="entry name" value="INH-QAR"/>
</dbReference>
<dbReference type="PANTHER" id="PTHR43130">
    <property type="entry name" value="ARAC-FAMILY TRANSCRIPTIONAL REGULATOR"/>
    <property type="match status" value="1"/>
</dbReference>
<dbReference type="SMART" id="SM00342">
    <property type="entry name" value="HTH_ARAC"/>
    <property type="match status" value="1"/>
</dbReference>
<evidence type="ECO:0000256" key="2">
    <source>
        <dbReference type="ARBA" id="ARBA00023163"/>
    </source>
</evidence>
<dbReference type="Gene3D" id="1.10.10.60">
    <property type="entry name" value="Homeodomain-like"/>
    <property type="match status" value="1"/>
</dbReference>
<keyword evidence="6" id="KW-1185">Reference proteome</keyword>
<sequence length="372" mass="39961">MPTTTVLVVLFDQVQSLDVTGPMEVFTGANTWQAAHGRPPAYRVVTGSLGGGPVRTSSGLLITPDLDLAEAGDADLVLAPGGPGSLAPDPGLVAWLGRFAPTARTLVSVCTGAFLLAEAGLLTGRRVTTHWAHSRTLARRFPEVDVDSEPIFVRDGNVSTSAGVTAGLDLALALVEDDLGRDAALAIARHLVVFLRRPGGQAQFSVQLATQVARRAPLREVQQWISEHPGADLSVEALARRARLSPRQFARAFAAEVGMTPGRYVDRVRLEAARRRLEDTRDGVEETARACGYGTPEALRRAFLRALGVGPLEYRRRFRPGPPLGAGRHETEEDREHHADRDRAVRPDDRAGRGRPLRDTGTAAGGGGRVRR</sequence>
<dbReference type="PROSITE" id="PS01124">
    <property type="entry name" value="HTH_ARAC_FAMILY_2"/>
    <property type="match status" value="1"/>
</dbReference>
<dbReference type="GO" id="GO:0043565">
    <property type="term" value="F:sequence-specific DNA binding"/>
    <property type="evidence" value="ECO:0007669"/>
    <property type="project" value="InterPro"/>
</dbReference>
<dbReference type="InterPro" id="IPR018060">
    <property type="entry name" value="HTH_AraC"/>
</dbReference>
<feature type="domain" description="HTH araC/xylS-type" evidence="4">
    <location>
        <begin position="219"/>
        <end position="317"/>
    </location>
</feature>
<feature type="compositionally biased region" description="Basic and acidic residues" evidence="3">
    <location>
        <begin position="327"/>
        <end position="358"/>
    </location>
</feature>
<dbReference type="InterPro" id="IPR002818">
    <property type="entry name" value="DJ-1/PfpI"/>
</dbReference>
<comment type="caution">
    <text evidence="5">The sequence shown here is derived from an EMBL/GenBank/DDBJ whole genome shotgun (WGS) entry which is preliminary data.</text>
</comment>
<accession>A0A558CAC7</accession>
<feature type="compositionally biased region" description="Gly residues" evidence="3">
    <location>
        <begin position="363"/>
        <end position="372"/>
    </location>
</feature>
<gene>
    <name evidence="5" type="ORF">FNH05_20435</name>
</gene>
<dbReference type="SUPFAM" id="SSF52317">
    <property type="entry name" value="Class I glutamine amidotransferase-like"/>
    <property type="match status" value="1"/>
</dbReference>
<feature type="region of interest" description="Disordered" evidence="3">
    <location>
        <begin position="315"/>
        <end position="372"/>
    </location>
</feature>
<dbReference type="Proteomes" id="UP000320011">
    <property type="component" value="Unassembled WGS sequence"/>
</dbReference>
<dbReference type="CDD" id="cd03137">
    <property type="entry name" value="GATase1_AraC_1"/>
    <property type="match status" value="1"/>
</dbReference>
<evidence type="ECO:0000313" key="5">
    <source>
        <dbReference type="EMBL" id="TVT45739.1"/>
    </source>
</evidence>
<dbReference type="InterPro" id="IPR029062">
    <property type="entry name" value="Class_I_gatase-like"/>
</dbReference>
<evidence type="ECO:0000256" key="3">
    <source>
        <dbReference type="SAM" id="MobiDB-lite"/>
    </source>
</evidence>
<dbReference type="Pfam" id="PF12833">
    <property type="entry name" value="HTH_18"/>
    <property type="match status" value="1"/>
</dbReference>
<dbReference type="Gene3D" id="3.40.50.880">
    <property type="match status" value="1"/>
</dbReference>
<keyword evidence="1" id="KW-0805">Transcription regulation</keyword>
<dbReference type="InterPro" id="IPR009057">
    <property type="entry name" value="Homeodomain-like_sf"/>
</dbReference>
<protein>
    <submittedName>
        <fullName evidence="5">GlxA family transcriptional regulator</fullName>
    </submittedName>
</protein>
<dbReference type="Pfam" id="PF01965">
    <property type="entry name" value="DJ-1_PfpI"/>
    <property type="match status" value="1"/>
</dbReference>
<dbReference type="OrthoDB" id="3660033at2"/>
<dbReference type="PANTHER" id="PTHR43130:SF3">
    <property type="entry name" value="HTH-TYPE TRANSCRIPTIONAL REGULATOR RV1931C"/>
    <property type="match status" value="1"/>
</dbReference>
<organism evidence="5 6">
    <name type="scientific">Amycolatopsis rhizosphaerae</name>
    <dbReference type="NCBI Taxonomy" id="2053003"/>
    <lineage>
        <taxon>Bacteria</taxon>
        <taxon>Bacillati</taxon>
        <taxon>Actinomycetota</taxon>
        <taxon>Actinomycetes</taxon>
        <taxon>Pseudonocardiales</taxon>
        <taxon>Pseudonocardiaceae</taxon>
        <taxon>Amycolatopsis</taxon>
    </lineage>
</organism>
<evidence type="ECO:0000313" key="6">
    <source>
        <dbReference type="Proteomes" id="UP000320011"/>
    </source>
</evidence>
<dbReference type="EMBL" id="VJWX01000208">
    <property type="protein sequence ID" value="TVT45739.1"/>
    <property type="molecule type" value="Genomic_DNA"/>
</dbReference>
<proteinExistence type="predicted"/>
<reference evidence="5 6" key="2">
    <citation type="submission" date="2019-08" db="EMBL/GenBank/DDBJ databases">
        <title>Amycolatopsis acidicola sp. nov., isolated from peat swamp forest soil.</title>
        <authorList>
            <person name="Srisuk N."/>
        </authorList>
    </citation>
    <scope>NUCLEOTIDE SEQUENCE [LARGE SCALE GENOMIC DNA]</scope>
    <source>
        <strain evidence="5 6">TBRC 6029</strain>
    </source>
</reference>
<name>A0A558CAC7_9PSEU</name>
<evidence type="ECO:0000259" key="4">
    <source>
        <dbReference type="PROSITE" id="PS01124"/>
    </source>
</evidence>
<dbReference type="SUPFAM" id="SSF46689">
    <property type="entry name" value="Homeodomain-like"/>
    <property type="match status" value="2"/>
</dbReference>
<keyword evidence="2" id="KW-0804">Transcription</keyword>